<dbReference type="InterPro" id="IPR029044">
    <property type="entry name" value="Nucleotide-diphossugar_trans"/>
</dbReference>
<sequence length="348" mass="39170">MARWLVILAGGRGERFWPLSRMMHPKQFLTLMGNHSMIRTTRDRVRSLIGPENTWVVTGQDYVEKVKANLPDVPPSHILGEPVGRNTAPSITWAAISIYRRDPDAVILILPSDHLIKYQKRFQKLADLSLRAAEERGGFYTFGIVPTHAETGYGYIENGVEVEHGILRVKRFVEKPPVEEAQVMVESGRFFWNSGMFAFRANEYLSAVKRFIPDLFDGMTALMRDPYRVDVIFPELPQVSVDHGIMEKAEDVYVLPADIGWDDVGTFAALARHLPRNDEQNAARGHAIFVDSQNVTAISEGPVVSFIGVKDLFVVATKDAVLILSPDRSQDVRQVVQALKEGQHEHLL</sequence>
<proteinExistence type="inferred from homology"/>
<dbReference type="SUPFAM" id="SSF53448">
    <property type="entry name" value="Nucleotide-diphospho-sugar transferases"/>
    <property type="match status" value="1"/>
</dbReference>
<comment type="similarity">
    <text evidence="1">Belongs to the mannose-6-phosphate isomerase type 2 family.</text>
</comment>
<protein>
    <recommendedName>
        <fullName evidence="2">mannose-1-phosphate guanylyltransferase</fullName>
        <ecNumber evidence="2">2.7.7.13</ecNumber>
    </recommendedName>
</protein>
<dbReference type="PANTHER" id="PTHR46390:SF1">
    <property type="entry name" value="MANNOSE-1-PHOSPHATE GUANYLYLTRANSFERASE"/>
    <property type="match status" value="1"/>
</dbReference>
<evidence type="ECO:0000313" key="11">
    <source>
        <dbReference type="Proteomes" id="UP000242699"/>
    </source>
</evidence>
<dbReference type="GO" id="GO:0005525">
    <property type="term" value="F:GTP binding"/>
    <property type="evidence" value="ECO:0007669"/>
    <property type="project" value="UniProtKB-KW"/>
</dbReference>
<dbReference type="CDD" id="cd02509">
    <property type="entry name" value="GDP-M1P_Guanylyltransferase"/>
    <property type="match status" value="1"/>
</dbReference>
<feature type="domain" description="MannoseP isomerase/GMP-like beta-helix" evidence="9">
    <location>
        <begin position="285"/>
        <end position="339"/>
    </location>
</feature>
<dbReference type="PANTHER" id="PTHR46390">
    <property type="entry name" value="MANNOSE-1-PHOSPHATE GUANYLYLTRANSFERASE"/>
    <property type="match status" value="1"/>
</dbReference>
<evidence type="ECO:0000256" key="3">
    <source>
        <dbReference type="ARBA" id="ARBA00022679"/>
    </source>
</evidence>
<evidence type="ECO:0000256" key="5">
    <source>
        <dbReference type="ARBA" id="ARBA00022741"/>
    </source>
</evidence>
<name>A0A2T2X8Q4_9FIRM</name>
<evidence type="ECO:0000259" key="8">
    <source>
        <dbReference type="Pfam" id="PF00483"/>
    </source>
</evidence>
<evidence type="ECO:0000256" key="6">
    <source>
        <dbReference type="ARBA" id="ARBA00023134"/>
    </source>
</evidence>
<comment type="catalytic activity">
    <reaction evidence="7">
        <text>alpha-D-mannose 1-phosphate + GTP + H(+) = GDP-alpha-D-mannose + diphosphate</text>
        <dbReference type="Rhea" id="RHEA:15229"/>
        <dbReference type="ChEBI" id="CHEBI:15378"/>
        <dbReference type="ChEBI" id="CHEBI:33019"/>
        <dbReference type="ChEBI" id="CHEBI:37565"/>
        <dbReference type="ChEBI" id="CHEBI:57527"/>
        <dbReference type="ChEBI" id="CHEBI:58409"/>
        <dbReference type="EC" id="2.7.7.13"/>
    </reaction>
</comment>
<gene>
    <name evidence="10" type="ORF">C7B43_04365</name>
</gene>
<accession>A0A2T2X8Q4</accession>
<dbReference type="AlphaFoldDB" id="A0A2T2X8Q4"/>
<dbReference type="EMBL" id="PXYT01000006">
    <property type="protein sequence ID" value="PSR30893.1"/>
    <property type="molecule type" value="Genomic_DNA"/>
</dbReference>
<dbReference type="InterPro" id="IPR005835">
    <property type="entry name" value="NTP_transferase_dom"/>
</dbReference>
<dbReference type="SUPFAM" id="SSF159283">
    <property type="entry name" value="Guanosine diphospho-D-mannose pyrophosphorylase/mannose-6-phosphate isomerase linker domain"/>
    <property type="match status" value="1"/>
</dbReference>
<dbReference type="FunFam" id="3.90.550.10:FF:000046">
    <property type="entry name" value="Mannose-1-phosphate guanylyltransferase (GDP)"/>
    <property type="match status" value="1"/>
</dbReference>
<keyword evidence="3 10" id="KW-0808">Transferase</keyword>
<feature type="domain" description="Nucleotidyl transferase" evidence="8">
    <location>
        <begin position="6"/>
        <end position="272"/>
    </location>
</feature>
<evidence type="ECO:0000256" key="1">
    <source>
        <dbReference type="ARBA" id="ARBA00006115"/>
    </source>
</evidence>
<keyword evidence="5" id="KW-0547">Nucleotide-binding</keyword>
<dbReference type="InterPro" id="IPR051161">
    <property type="entry name" value="Mannose-6P_isomerase_type2"/>
</dbReference>
<evidence type="ECO:0000256" key="4">
    <source>
        <dbReference type="ARBA" id="ARBA00022695"/>
    </source>
</evidence>
<dbReference type="EC" id="2.7.7.13" evidence="2"/>
<evidence type="ECO:0000313" key="10">
    <source>
        <dbReference type="EMBL" id="PSR30893.1"/>
    </source>
</evidence>
<organism evidence="10 11">
    <name type="scientific">Sulfobacillus benefaciens</name>
    <dbReference type="NCBI Taxonomy" id="453960"/>
    <lineage>
        <taxon>Bacteria</taxon>
        <taxon>Bacillati</taxon>
        <taxon>Bacillota</taxon>
        <taxon>Clostridia</taxon>
        <taxon>Eubacteriales</taxon>
        <taxon>Clostridiales Family XVII. Incertae Sedis</taxon>
        <taxon>Sulfobacillus</taxon>
    </lineage>
</organism>
<evidence type="ECO:0000256" key="7">
    <source>
        <dbReference type="ARBA" id="ARBA00047343"/>
    </source>
</evidence>
<reference evidence="10 11" key="1">
    <citation type="journal article" date="2014" name="BMC Genomics">
        <title>Comparison of environmental and isolate Sulfobacillus genomes reveals diverse carbon, sulfur, nitrogen, and hydrogen metabolisms.</title>
        <authorList>
            <person name="Justice N.B."/>
            <person name="Norman A."/>
            <person name="Brown C.T."/>
            <person name="Singh A."/>
            <person name="Thomas B.C."/>
            <person name="Banfield J.F."/>
        </authorList>
    </citation>
    <scope>NUCLEOTIDE SEQUENCE [LARGE SCALE GENOMIC DNA]</scope>
    <source>
        <strain evidence="10">AMDSBA1</strain>
    </source>
</reference>
<evidence type="ECO:0000256" key="2">
    <source>
        <dbReference type="ARBA" id="ARBA00012387"/>
    </source>
</evidence>
<keyword evidence="6" id="KW-0342">GTP-binding</keyword>
<dbReference type="Proteomes" id="UP000242699">
    <property type="component" value="Unassembled WGS sequence"/>
</dbReference>
<dbReference type="GO" id="GO:0009298">
    <property type="term" value="P:GDP-mannose biosynthetic process"/>
    <property type="evidence" value="ECO:0007669"/>
    <property type="project" value="TreeGrafter"/>
</dbReference>
<dbReference type="Pfam" id="PF22640">
    <property type="entry name" value="ManC_GMP_beta-helix"/>
    <property type="match status" value="1"/>
</dbReference>
<keyword evidence="4 10" id="KW-0548">Nucleotidyltransferase</keyword>
<dbReference type="Pfam" id="PF00483">
    <property type="entry name" value="NTP_transferase"/>
    <property type="match status" value="1"/>
</dbReference>
<dbReference type="InterPro" id="IPR049577">
    <property type="entry name" value="GMPP_N"/>
</dbReference>
<dbReference type="GO" id="GO:0004475">
    <property type="term" value="F:mannose-1-phosphate guanylyltransferase (GTP) activity"/>
    <property type="evidence" value="ECO:0007669"/>
    <property type="project" value="UniProtKB-EC"/>
</dbReference>
<comment type="caution">
    <text evidence="10">The sequence shown here is derived from an EMBL/GenBank/DDBJ whole genome shotgun (WGS) entry which is preliminary data.</text>
</comment>
<dbReference type="Gene3D" id="3.90.550.10">
    <property type="entry name" value="Spore Coat Polysaccharide Biosynthesis Protein SpsA, Chain A"/>
    <property type="match status" value="1"/>
</dbReference>
<evidence type="ECO:0000259" key="9">
    <source>
        <dbReference type="Pfam" id="PF22640"/>
    </source>
</evidence>
<dbReference type="InterPro" id="IPR054566">
    <property type="entry name" value="ManC/GMP-like_b-helix"/>
</dbReference>